<dbReference type="AlphaFoldDB" id="A0A9P0E6L9"/>
<feature type="compositionally biased region" description="Low complexity" evidence="1">
    <location>
        <begin position="86"/>
        <end position="97"/>
    </location>
</feature>
<evidence type="ECO:0000256" key="1">
    <source>
        <dbReference type="SAM" id="MobiDB-lite"/>
    </source>
</evidence>
<evidence type="ECO:0000313" key="3">
    <source>
        <dbReference type="Proteomes" id="UP001152798"/>
    </source>
</evidence>
<dbReference type="OrthoDB" id="10602813at2759"/>
<feature type="compositionally biased region" description="Basic and acidic residues" evidence="1">
    <location>
        <begin position="1"/>
        <end position="13"/>
    </location>
</feature>
<protein>
    <submittedName>
        <fullName evidence="2">Uncharacterized protein</fullName>
    </submittedName>
</protein>
<feature type="compositionally biased region" description="Low complexity" evidence="1">
    <location>
        <begin position="41"/>
        <end position="57"/>
    </location>
</feature>
<reference evidence="2" key="1">
    <citation type="submission" date="2022-01" db="EMBL/GenBank/DDBJ databases">
        <authorList>
            <person name="King R."/>
        </authorList>
    </citation>
    <scope>NUCLEOTIDE SEQUENCE</scope>
</reference>
<organism evidence="2 3">
    <name type="scientific">Nezara viridula</name>
    <name type="common">Southern green stink bug</name>
    <name type="synonym">Cimex viridulus</name>
    <dbReference type="NCBI Taxonomy" id="85310"/>
    <lineage>
        <taxon>Eukaryota</taxon>
        <taxon>Metazoa</taxon>
        <taxon>Ecdysozoa</taxon>
        <taxon>Arthropoda</taxon>
        <taxon>Hexapoda</taxon>
        <taxon>Insecta</taxon>
        <taxon>Pterygota</taxon>
        <taxon>Neoptera</taxon>
        <taxon>Paraneoptera</taxon>
        <taxon>Hemiptera</taxon>
        <taxon>Heteroptera</taxon>
        <taxon>Panheteroptera</taxon>
        <taxon>Pentatomomorpha</taxon>
        <taxon>Pentatomoidea</taxon>
        <taxon>Pentatomidae</taxon>
        <taxon>Pentatominae</taxon>
        <taxon>Nezara</taxon>
    </lineage>
</organism>
<proteinExistence type="predicted"/>
<feature type="compositionally biased region" description="Basic and acidic residues" evidence="1">
    <location>
        <begin position="59"/>
        <end position="72"/>
    </location>
</feature>
<keyword evidence="3" id="KW-1185">Reference proteome</keyword>
<sequence length="120" mass="12885">MKKLELVEPRRAAMDQAADQPEQAGGGRGEDAVRSERLARAADAAVAAERGAAGGRTAARREEAAGSQDHRLRGPTHVPPQALQAGGPRLRVLLLPGPQRPRLRLRHHRHPQGPDVAWLG</sequence>
<evidence type="ECO:0000313" key="2">
    <source>
        <dbReference type="EMBL" id="CAH1391098.1"/>
    </source>
</evidence>
<name>A0A9P0E6L9_NEZVI</name>
<dbReference type="Proteomes" id="UP001152798">
    <property type="component" value="Chromosome 1"/>
</dbReference>
<feature type="compositionally biased region" description="Basic residues" evidence="1">
    <location>
        <begin position="101"/>
        <end position="111"/>
    </location>
</feature>
<gene>
    <name evidence="2" type="ORF">NEZAVI_LOCUS2181</name>
</gene>
<accession>A0A9P0E6L9</accession>
<feature type="region of interest" description="Disordered" evidence="1">
    <location>
        <begin position="1"/>
        <end position="120"/>
    </location>
</feature>
<feature type="compositionally biased region" description="Basic and acidic residues" evidence="1">
    <location>
        <begin position="28"/>
        <end position="40"/>
    </location>
</feature>
<dbReference type="EMBL" id="OV725077">
    <property type="protein sequence ID" value="CAH1391098.1"/>
    <property type="molecule type" value="Genomic_DNA"/>
</dbReference>